<dbReference type="Proteomes" id="UP001302126">
    <property type="component" value="Unassembled WGS sequence"/>
</dbReference>
<keyword evidence="3" id="KW-1185">Reference proteome</keyword>
<reference evidence="2" key="1">
    <citation type="journal article" date="2023" name="Mol. Phylogenet. Evol.">
        <title>Genome-scale phylogeny and comparative genomics of the fungal order Sordariales.</title>
        <authorList>
            <person name="Hensen N."/>
            <person name="Bonometti L."/>
            <person name="Westerberg I."/>
            <person name="Brannstrom I.O."/>
            <person name="Guillou S."/>
            <person name="Cros-Aarteil S."/>
            <person name="Calhoun S."/>
            <person name="Haridas S."/>
            <person name="Kuo A."/>
            <person name="Mondo S."/>
            <person name="Pangilinan J."/>
            <person name="Riley R."/>
            <person name="LaButti K."/>
            <person name="Andreopoulos B."/>
            <person name="Lipzen A."/>
            <person name="Chen C."/>
            <person name="Yan M."/>
            <person name="Daum C."/>
            <person name="Ng V."/>
            <person name="Clum A."/>
            <person name="Steindorff A."/>
            <person name="Ohm R.A."/>
            <person name="Martin F."/>
            <person name="Silar P."/>
            <person name="Natvig D.O."/>
            <person name="Lalanne C."/>
            <person name="Gautier V."/>
            <person name="Ament-Velasquez S.L."/>
            <person name="Kruys A."/>
            <person name="Hutchinson M.I."/>
            <person name="Powell A.J."/>
            <person name="Barry K."/>
            <person name="Miller A.N."/>
            <person name="Grigoriev I.V."/>
            <person name="Debuchy R."/>
            <person name="Gladieux P."/>
            <person name="Hiltunen Thoren M."/>
            <person name="Johannesson H."/>
        </authorList>
    </citation>
    <scope>NUCLEOTIDE SEQUENCE</scope>
    <source>
        <strain evidence="2">PSN309</strain>
    </source>
</reference>
<proteinExistence type="predicted"/>
<sequence length="308" mass="35099">MGIVHGTDLERVSSWARPKLQIRDNTIGDVNLARYCPLKDSGLDFQLESSSLGDLDFLPAEIICRILVRLDFFSLDTFRRVSKQGHTIVSRLPELNLIKRQCPDVLRAVIGTSARHFDLFALHKTLCSSRCTTCQSFGGYFHLLGCVRVCYDCFTELDIHLPVHELEAAWVFGFRPGDVEMTTYINTIPGFYTTARTCQKRRLLWDQATLSRLRKSDTLLNPRNRDRLWAEPRRFMVVIPAPLLDPTTVEPHWGVHCLGCSYSHKPGATFRTQYTPQGFLKHISDFGPVLVEDPVDRSRHAPIVEVEA</sequence>
<evidence type="ECO:0000313" key="2">
    <source>
        <dbReference type="EMBL" id="KAK4184281.1"/>
    </source>
</evidence>
<reference evidence="2" key="2">
    <citation type="submission" date="2023-05" db="EMBL/GenBank/DDBJ databases">
        <authorList>
            <consortium name="Lawrence Berkeley National Laboratory"/>
            <person name="Steindorff A."/>
            <person name="Hensen N."/>
            <person name="Bonometti L."/>
            <person name="Westerberg I."/>
            <person name="Brannstrom I.O."/>
            <person name="Guillou S."/>
            <person name="Cros-Aarteil S."/>
            <person name="Calhoun S."/>
            <person name="Haridas S."/>
            <person name="Kuo A."/>
            <person name="Mondo S."/>
            <person name="Pangilinan J."/>
            <person name="Riley R."/>
            <person name="Labutti K."/>
            <person name="Andreopoulos B."/>
            <person name="Lipzen A."/>
            <person name="Chen C."/>
            <person name="Yanf M."/>
            <person name="Daum C."/>
            <person name="Ng V."/>
            <person name="Clum A."/>
            <person name="Ohm R."/>
            <person name="Martin F."/>
            <person name="Silar P."/>
            <person name="Natvig D."/>
            <person name="Lalanne C."/>
            <person name="Gautier V."/>
            <person name="Ament-Velasquez S.L."/>
            <person name="Kruys A."/>
            <person name="Hutchinson M.I."/>
            <person name="Powell A.J."/>
            <person name="Barry K."/>
            <person name="Miller A.N."/>
            <person name="Grigoriev I.V."/>
            <person name="Debuchy R."/>
            <person name="Gladieux P."/>
            <person name="Thoren M.H."/>
            <person name="Johannesson H."/>
        </authorList>
    </citation>
    <scope>NUCLEOTIDE SEQUENCE</scope>
    <source>
        <strain evidence="2">PSN309</strain>
    </source>
</reference>
<dbReference type="EMBL" id="MU864496">
    <property type="protein sequence ID" value="KAK4184281.1"/>
    <property type="molecule type" value="Genomic_DNA"/>
</dbReference>
<dbReference type="InterPro" id="IPR001810">
    <property type="entry name" value="F-box_dom"/>
</dbReference>
<dbReference type="AlphaFoldDB" id="A0AAN7AD76"/>
<dbReference type="InterPro" id="IPR036047">
    <property type="entry name" value="F-box-like_dom_sf"/>
</dbReference>
<comment type="caution">
    <text evidence="2">The sequence shown here is derived from an EMBL/GenBank/DDBJ whole genome shotgun (WGS) entry which is preliminary data.</text>
</comment>
<accession>A0AAN7AD76</accession>
<organism evidence="2 3">
    <name type="scientific">Podospora australis</name>
    <dbReference type="NCBI Taxonomy" id="1536484"/>
    <lineage>
        <taxon>Eukaryota</taxon>
        <taxon>Fungi</taxon>
        <taxon>Dikarya</taxon>
        <taxon>Ascomycota</taxon>
        <taxon>Pezizomycotina</taxon>
        <taxon>Sordariomycetes</taxon>
        <taxon>Sordariomycetidae</taxon>
        <taxon>Sordariales</taxon>
        <taxon>Podosporaceae</taxon>
        <taxon>Podospora</taxon>
    </lineage>
</organism>
<dbReference type="SUPFAM" id="SSF81383">
    <property type="entry name" value="F-box domain"/>
    <property type="match status" value="1"/>
</dbReference>
<dbReference type="PROSITE" id="PS50181">
    <property type="entry name" value="FBOX"/>
    <property type="match status" value="1"/>
</dbReference>
<evidence type="ECO:0000259" key="1">
    <source>
        <dbReference type="PROSITE" id="PS50181"/>
    </source>
</evidence>
<gene>
    <name evidence="2" type="ORF">QBC35DRAFT_60514</name>
</gene>
<evidence type="ECO:0000313" key="3">
    <source>
        <dbReference type="Proteomes" id="UP001302126"/>
    </source>
</evidence>
<name>A0AAN7AD76_9PEZI</name>
<feature type="domain" description="F-box" evidence="1">
    <location>
        <begin position="52"/>
        <end position="101"/>
    </location>
</feature>
<protein>
    <recommendedName>
        <fullName evidence="1">F-box domain-containing protein</fullName>
    </recommendedName>
</protein>